<reference evidence="2" key="1">
    <citation type="submission" date="2017-07" db="EMBL/GenBank/DDBJ databases">
        <title>Novel pathways for hydrocarbon cycling and metabolic interdependencies in hydrothermal sediment communities.</title>
        <authorList>
            <person name="Dombrowski N."/>
            <person name="Seitz K."/>
            <person name="Teske A."/>
            <person name="Baker B."/>
        </authorList>
    </citation>
    <scope>NUCLEOTIDE SEQUENCE [LARGE SCALE GENOMIC DNA]</scope>
</reference>
<dbReference type="AlphaFoldDB" id="A0A257LTL0"/>
<evidence type="ECO:0000313" key="1">
    <source>
        <dbReference type="EMBL" id="OYV02993.1"/>
    </source>
</evidence>
<name>A0A257LTL0_UNCW3</name>
<comment type="caution">
    <text evidence="1">The sequence shown here is derived from an EMBL/GenBank/DDBJ whole genome shotgun (WGS) entry which is preliminary data.</text>
</comment>
<evidence type="ECO:0008006" key="3">
    <source>
        <dbReference type="Google" id="ProtNLM"/>
    </source>
</evidence>
<protein>
    <recommendedName>
        <fullName evidence="3">DUF3108 domain-containing protein</fullName>
    </recommendedName>
</protein>
<dbReference type="PROSITE" id="PS51257">
    <property type="entry name" value="PROKAR_LIPOPROTEIN"/>
    <property type="match status" value="1"/>
</dbReference>
<proteinExistence type="predicted"/>
<sequence length="236" mass="27483">MKNLWPIVIIMLIFIACQPPHYEGVNIERIPWTQVEHSNYDIIRHDTVIGSMSTTIESIGGGYKITSLVNIREDTVTLRDSTYLVLDSLLNPLLCHKYLTGSKTPLLVEAQYGTSKVVVRMVPSTGSRERTLRIRRPIYDNEEIYHLLRTIPYHTGYEARFYLMSTFAARFVPVSIEVCDTEPVTLSYGVKEGIKIRLRVNRTSHYFWYEANPPHRMLKYHNKWTNVILLHKRDTL</sequence>
<accession>A0A257LTL0</accession>
<evidence type="ECO:0000313" key="2">
    <source>
        <dbReference type="Proteomes" id="UP000216312"/>
    </source>
</evidence>
<dbReference type="Proteomes" id="UP000216312">
    <property type="component" value="Unassembled WGS sequence"/>
</dbReference>
<gene>
    <name evidence="1" type="ORF">CGW93_02905</name>
</gene>
<organism evidence="1 2">
    <name type="scientific">candidate division WOR-3 bacterium 4484_18</name>
    <dbReference type="NCBI Taxonomy" id="2020626"/>
    <lineage>
        <taxon>Bacteria</taxon>
        <taxon>Bacteria division WOR-3</taxon>
    </lineage>
</organism>
<dbReference type="EMBL" id="NMUJ01000029">
    <property type="protein sequence ID" value="OYV02993.1"/>
    <property type="molecule type" value="Genomic_DNA"/>
</dbReference>